<protein>
    <submittedName>
        <fullName evidence="1">Uncharacterized protein</fullName>
    </submittedName>
</protein>
<proteinExistence type="predicted"/>
<evidence type="ECO:0000313" key="2">
    <source>
        <dbReference type="Proteomes" id="UP001145353"/>
    </source>
</evidence>
<evidence type="ECO:0000313" key="1">
    <source>
        <dbReference type="EMBL" id="MCT8505561.1"/>
    </source>
</evidence>
<organism evidence="1 2">
    <name type="scientific">Chromohalobacter moromii</name>
    <dbReference type="NCBI Taxonomy" id="2860329"/>
    <lineage>
        <taxon>Bacteria</taxon>
        <taxon>Pseudomonadati</taxon>
        <taxon>Pseudomonadota</taxon>
        <taxon>Gammaproteobacteria</taxon>
        <taxon>Oceanospirillales</taxon>
        <taxon>Halomonadaceae</taxon>
        <taxon>Chromohalobacter</taxon>
    </lineage>
</organism>
<gene>
    <name evidence="1" type="ORF">KZO87_09220</name>
</gene>
<comment type="caution">
    <text evidence="1">The sequence shown here is derived from an EMBL/GenBank/DDBJ whole genome shotgun (WGS) entry which is preliminary data.</text>
</comment>
<dbReference type="EMBL" id="JAHXDE010000003">
    <property type="protein sequence ID" value="MCT8505561.1"/>
    <property type="molecule type" value="Genomic_DNA"/>
</dbReference>
<keyword evidence="2" id="KW-1185">Reference proteome</keyword>
<dbReference type="RefSeq" id="WP_247640076.1">
    <property type="nucleotide sequence ID" value="NZ_JAHXCZ010000003.1"/>
</dbReference>
<reference evidence="1" key="2">
    <citation type="journal article" date="2022" name="Syst. Appl. Microbiol.">
        <title>Chromohalobacter moromii sp. nov., a moderately halophilic bacterium isolated from lupine-based moromi fermentation.</title>
        <authorList>
            <person name="Lulf R.H."/>
            <person name="Hilgarth M."/>
            <person name="Ehrmann M.A."/>
        </authorList>
    </citation>
    <scope>NUCLEOTIDE SEQUENCE</scope>
    <source>
        <strain evidence="1">TMW 2.2304</strain>
    </source>
</reference>
<sequence>MIDIEKFFEIRERFGHFASWAVWADEGVKPKDNIDDLSVLNPDENPNLLQIVHANAILLGLNISREIERPFGNFHDPRPMATDFKIRYALKGTDYWGAYMTDVVKDFEEKVSGNVMSFLRHNKDFEREGIQKLREEIKVLGFPHPILVAFGKDTEKIVKRNLSQEFRVIGIPHYANFISKENYRERVSSRLPELPSDRNAELGP</sequence>
<name>A0A9X2X2H6_9GAMM</name>
<accession>A0A9X2X2H6</accession>
<dbReference type="AlphaFoldDB" id="A0A9X2X2H6"/>
<dbReference type="Proteomes" id="UP001145353">
    <property type="component" value="Unassembled WGS sequence"/>
</dbReference>
<reference evidence="1" key="1">
    <citation type="submission" date="2021-07" db="EMBL/GenBank/DDBJ databases">
        <authorList>
            <person name="Luelf R.H."/>
        </authorList>
    </citation>
    <scope>NUCLEOTIDE SEQUENCE</scope>
    <source>
        <strain evidence="1">TMW 2.2304</strain>
    </source>
</reference>